<evidence type="ECO:0000313" key="2">
    <source>
        <dbReference type="Proteomes" id="UP000501648"/>
    </source>
</evidence>
<evidence type="ECO:0000313" key="1">
    <source>
        <dbReference type="EMBL" id="QJP99229.1"/>
    </source>
</evidence>
<name>A0A6M3ZMQ1_9BURK</name>
<dbReference type="AlphaFoldDB" id="A0A6M3ZMQ1"/>
<dbReference type="Proteomes" id="UP000501648">
    <property type="component" value="Chromosome"/>
</dbReference>
<dbReference type="RefSeq" id="WP_017455305.1">
    <property type="nucleotide sequence ID" value="NZ_CP008956.1"/>
</dbReference>
<sequence length="176" mass="19332">MRSDAPPDDAPTLTYVQLWQGAEVLIRKGGEEEAGSRWVFLSALLMLSLCLEAYLNHVGPLLFGASWSEGDQAPATKDAKARLRLVCAACGVALEAPHKYRTVALTLLELRASLAEATQVRLPPLESEQRRAAEPDPAWSPYCRRNVVLDYRSQLRLLLGRLQAGLPAQARSSLLI</sequence>
<protein>
    <submittedName>
        <fullName evidence="1">Uncharacterized protein</fullName>
    </submittedName>
</protein>
<proteinExistence type="predicted"/>
<dbReference type="EMBL" id="CP008956">
    <property type="protein sequence ID" value="QJP99229.1"/>
    <property type="molecule type" value="Genomic_DNA"/>
</dbReference>
<organism evidence="1 2">
    <name type="scientific">Herbaspirillum rubrisubalbicans Os34</name>
    <dbReference type="NCBI Taxonomy" id="1235827"/>
    <lineage>
        <taxon>Bacteria</taxon>
        <taxon>Pseudomonadati</taxon>
        <taxon>Pseudomonadota</taxon>
        <taxon>Betaproteobacteria</taxon>
        <taxon>Burkholderiales</taxon>
        <taxon>Oxalobacteraceae</taxon>
        <taxon>Herbaspirillum</taxon>
    </lineage>
</organism>
<gene>
    <name evidence="1" type="ORF">C798_02975</name>
</gene>
<accession>A0A6M3ZMQ1</accession>
<reference evidence="1 2" key="1">
    <citation type="journal article" date="2012" name="J. Bacteriol.">
        <title>Genome sequence of the pathogenic Herbaspirillum seropedicae strain Os34, isolated from rice roots.</title>
        <authorList>
            <person name="Ye W."/>
            <person name="Ye S."/>
            <person name="Liu J."/>
            <person name="Chang S."/>
            <person name="Chen M."/>
            <person name="Zhu B."/>
            <person name="Guo L."/>
            <person name="An Q."/>
        </authorList>
    </citation>
    <scope>NUCLEOTIDE SEQUENCE [LARGE SCALE GENOMIC DNA]</scope>
    <source>
        <strain evidence="1 2">Os34</strain>
    </source>
</reference>